<proteinExistence type="inferred from homology"/>
<sequence length="452" mass="46589">MSKKRIVICGVVACLCAYIFADAWDLVPGMLTTKPLDNPPAPFPQVVATEQHPVETPALQPSGALPNAATISSIFAKLQSDPRVGGNVSGIVTDPTTGQVLGEYYGDRPSTPASTTKLLTATAALHELGPETTLATKVKLDGASLFLVGGGDIMLSAGQGNPAAEVGHAGLADLASKTAENLKSKNLTSVQLFLDTSLFSGPSYSPTWDSSITRYVMEMSPIAVNRNFDANNKVAPHPTNTVIQAFTQALGAQGISVTATGNKTSTSGAQEVAAVESAPVRDIVSRMLLESDNSIAETLGHLVAIKAGEPADFNGASRAVIKSLKAQGISISGVALSDSSGLSEMNKIPPRTLVDILNHVWSCSDCKLTAIGPGLPVAGLDGTLHDRFGATAGLGFVRAKTGSLSDVSSLAGYTFTAGGRPLSFAVIVDNAVRVPGLYAKPAIDEAIAALRK</sequence>
<dbReference type="Gene3D" id="3.40.710.10">
    <property type="entry name" value="DD-peptidase/beta-lactamase superfamily"/>
    <property type="match status" value="1"/>
</dbReference>
<dbReference type="Pfam" id="PF02113">
    <property type="entry name" value="Peptidase_S13"/>
    <property type="match status" value="2"/>
</dbReference>
<keyword evidence="4" id="KW-0645">Protease</keyword>
<organism evidence="4 5">
    <name type="scientific">Arcanobacterium bovis</name>
    <dbReference type="NCBI Taxonomy" id="2529275"/>
    <lineage>
        <taxon>Bacteria</taxon>
        <taxon>Bacillati</taxon>
        <taxon>Actinomycetota</taxon>
        <taxon>Actinomycetes</taxon>
        <taxon>Actinomycetales</taxon>
        <taxon>Actinomycetaceae</taxon>
        <taxon>Arcanobacterium</taxon>
    </lineage>
</organism>
<dbReference type="NCBIfam" id="TIGR00666">
    <property type="entry name" value="PBP4"/>
    <property type="match status" value="1"/>
</dbReference>
<dbReference type="PANTHER" id="PTHR30023:SF0">
    <property type="entry name" value="PENICILLIN-SENSITIVE CARBOXYPEPTIDASE A"/>
    <property type="match status" value="1"/>
</dbReference>
<gene>
    <name evidence="4" type="primary">dacB</name>
    <name evidence="4" type="ORF">EZJ44_05950</name>
</gene>
<keyword evidence="5" id="KW-1185">Reference proteome</keyword>
<dbReference type="SUPFAM" id="SSF56601">
    <property type="entry name" value="beta-lactamase/transpeptidase-like"/>
    <property type="match status" value="1"/>
</dbReference>
<protein>
    <submittedName>
        <fullName evidence="4">D-alanyl-D-alanine carboxypeptidase/D-alanyl-D-alanine-endopeptidase</fullName>
        <ecNumber evidence="4">3.4.16.4</ecNumber>
    </submittedName>
</protein>
<dbReference type="Gene3D" id="3.50.80.20">
    <property type="entry name" value="D-Ala-D-Ala carboxypeptidase C, peptidase S13"/>
    <property type="match status" value="1"/>
</dbReference>
<evidence type="ECO:0000256" key="3">
    <source>
        <dbReference type="SAM" id="SignalP"/>
    </source>
</evidence>
<feature type="chain" id="PRO_5020286209" evidence="3">
    <location>
        <begin position="24"/>
        <end position="452"/>
    </location>
</feature>
<evidence type="ECO:0000313" key="5">
    <source>
        <dbReference type="Proteomes" id="UP000293036"/>
    </source>
</evidence>
<evidence type="ECO:0000256" key="2">
    <source>
        <dbReference type="ARBA" id="ARBA00022801"/>
    </source>
</evidence>
<dbReference type="Proteomes" id="UP000293036">
    <property type="component" value="Unassembled WGS sequence"/>
</dbReference>
<evidence type="ECO:0000313" key="4">
    <source>
        <dbReference type="EMBL" id="TBW21482.1"/>
    </source>
</evidence>
<dbReference type="GO" id="GO:0006508">
    <property type="term" value="P:proteolysis"/>
    <property type="evidence" value="ECO:0007669"/>
    <property type="project" value="InterPro"/>
</dbReference>
<keyword evidence="4" id="KW-0121">Carboxypeptidase</keyword>
<dbReference type="PANTHER" id="PTHR30023">
    <property type="entry name" value="D-ALANYL-D-ALANINE CARBOXYPEPTIDASE"/>
    <property type="match status" value="1"/>
</dbReference>
<dbReference type="InterPro" id="IPR012338">
    <property type="entry name" value="Beta-lactam/transpept-like"/>
</dbReference>
<dbReference type="InterPro" id="IPR000667">
    <property type="entry name" value="Peptidase_S13"/>
</dbReference>
<feature type="signal peptide" evidence="3">
    <location>
        <begin position="1"/>
        <end position="23"/>
    </location>
</feature>
<name>A0A4Q9UZT9_9ACTO</name>
<dbReference type="GO" id="GO:0000270">
    <property type="term" value="P:peptidoglycan metabolic process"/>
    <property type="evidence" value="ECO:0007669"/>
    <property type="project" value="TreeGrafter"/>
</dbReference>
<comment type="caution">
    <text evidence="4">The sequence shown here is derived from an EMBL/GenBank/DDBJ whole genome shotgun (WGS) entry which is preliminary data.</text>
</comment>
<dbReference type="PRINTS" id="PR00922">
    <property type="entry name" value="DADACBPTASE3"/>
</dbReference>
<dbReference type="RefSeq" id="WP_131281287.1">
    <property type="nucleotide sequence ID" value="NZ_JBHSLR010000006.1"/>
</dbReference>
<dbReference type="GO" id="GO:0009002">
    <property type="term" value="F:serine-type D-Ala-D-Ala carboxypeptidase activity"/>
    <property type="evidence" value="ECO:0007669"/>
    <property type="project" value="UniProtKB-EC"/>
</dbReference>
<evidence type="ECO:0000256" key="1">
    <source>
        <dbReference type="ARBA" id="ARBA00006096"/>
    </source>
</evidence>
<comment type="similarity">
    <text evidence="1">Belongs to the peptidase S13 family.</text>
</comment>
<dbReference type="AlphaFoldDB" id="A0A4Q9UZT9"/>
<keyword evidence="3" id="KW-0732">Signal</keyword>
<keyword evidence="2 4" id="KW-0378">Hydrolase</keyword>
<dbReference type="EC" id="3.4.16.4" evidence="4"/>
<accession>A0A4Q9UZT9</accession>
<reference evidence="4 5" key="1">
    <citation type="submission" date="2019-02" db="EMBL/GenBank/DDBJ databases">
        <title>Arcanobacterium bovis sp. nov., isolated from the milk of a cow with mastitis.</title>
        <authorList>
            <person name="Sammra O."/>
            <person name="Foster G."/>
            <person name="Hassan A."/>
            <person name="Alssahen M."/>
            <person name="Laemmler C."/>
            <person name="Borowiak M."/>
            <person name="Malorny B."/>
            <person name="Abdulmawjood A."/>
        </authorList>
    </citation>
    <scope>NUCLEOTIDE SEQUENCE [LARGE SCALE GENOMIC DNA]</scope>
    <source>
        <strain evidence="4 5">C605018/01/1</strain>
    </source>
</reference>
<dbReference type="EMBL" id="SJDT01000004">
    <property type="protein sequence ID" value="TBW21482.1"/>
    <property type="molecule type" value="Genomic_DNA"/>
</dbReference>
<dbReference type="OrthoDB" id="56883at2"/>